<reference evidence="1 2" key="1">
    <citation type="journal article" date="2019" name="Int. J. Syst. Evol. Microbiol.">
        <title>The Global Catalogue of Microorganisms (GCM) 10K type strain sequencing project: providing services to taxonomists for standard genome sequencing and annotation.</title>
        <authorList>
            <consortium name="The Broad Institute Genomics Platform"/>
            <consortium name="The Broad Institute Genome Sequencing Center for Infectious Disease"/>
            <person name="Wu L."/>
            <person name="Ma J."/>
        </authorList>
    </citation>
    <scope>NUCLEOTIDE SEQUENCE [LARGE SCALE GENOMIC DNA]</scope>
    <source>
        <strain evidence="1 2">CGMCC 1.12563</strain>
    </source>
</reference>
<dbReference type="AlphaFoldDB" id="A0ABD6AT03"/>
<keyword evidence="2" id="KW-1185">Reference proteome</keyword>
<organism evidence="1 2">
    <name type="scientific">Halomarina rubra</name>
    <dbReference type="NCBI Taxonomy" id="2071873"/>
    <lineage>
        <taxon>Archaea</taxon>
        <taxon>Methanobacteriati</taxon>
        <taxon>Methanobacteriota</taxon>
        <taxon>Stenosarchaea group</taxon>
        <taxon>Halobacteria</taxon>
        <taxon>Halobacteriales</taxon>
        <taxon>Natronomonadaceae</taxon>
        <taxon>Halomarina</taxon>
    </lineage>
</organism>
<sequence length="298" mass="29982">MWKFDGPDPGTWGRASVPVSGTLYDVCDSANGPVVVGTGGVVLGRAAEEWGVVVEDGPAARGQTLRTVDATNDGERVWFAGAGGALGSVDLATGERSDHSHPDGSENTLSALCIAGARGDEKLLVADGSGNLHAGGVEDDEVDWDDPTMPTGGTALAALAADGPLGFGVDGDGDVFRTTPDGWECIGIDDVDGSLTSVAARDDRLLVGGSGGRVYAHEDDWVPFGVGEATVRAVDHRGDELLAGGDSALLAVGRDGDWATVDPDGDAAIHGVALTDPAVAVGAGGLLLERTATGDAGR</sequence>
<dbReference type="InterPro" id="IPR015943">
    <property type="entry name" value="WD40/YVTN_repeat-like_dom_sf"/>
</dbReference>
<comment type="caution">
    <text evidence="1">The sequence shown here is derived from an EMBL/GenBank/DDBJ whole genome shotgun (WGS) entry which is preliminary data.</text>
</comment>
<accession>A0ABD6AT03</accession>
<gene>
    <name evidence="1" type="ORF">ACFSBT_05630</name>
</gene>
<dbReference type="Proteomes" id="UP001597187">
    <property type="component" value="Unassembled WGS sequence"/>
</dbReference>
<dbReference type="RefSeq" id="WP_250872741.1">
    <property type="nucleotide sequence ID" value="NZ_JALXFV010000003.1"/>
</dbReference>
<dbReference type="SUPFAM" id="SSF69322">
    <property type="entry name" value="Tricorn protease domain 2"/>
    <property type="match status" value="1"/>
</dbReference>
<evidence type="ECO:0000313" key="2">
    <source>
        <dbReference type="Proteomes" id="UP001597187"/>
    </source>
</evidence>
<proteinExistence type="predicted"/>
<dbReference type="EMBL" id="JBHUDC010000003">
    <property type="protein sequence ID" value="MFD1512762.1"/>
    <property type="molecule type" value="Genomic_DNA"/>
</dbReference>
<dbReference type="Gene3D" id="2.130.10.10">
    <property type="entry name" value="YVTN repeat-like/Quinoprotein amine dehydrogenase"/>
    <property type="match status" value="1"/>
</dbReference>
<protein>
    <submittedName>
        <fullName evidence="1">Uncharacterized protein</fullName>
    </submittedName>
</protein>
<evidence type="ECO:0000313" key="1">
    <source>
        <dbReference type="EMBL" id="MFD1512762.1"/>
    </source>
</evidence>
<name>A0ABD6AT03_9EURY</name>